<accession>A0A438C3F2</accession>
<dbReference type="InterPro" id="IPR004600">
    <property type="entry name" value="TFIIH_Tfb4/GTF2H3"/>
</dbReference>
<comment type="function">
    <text evidence="11">Component of the general transcription and DNA repair factor IIH (TFIIH) core complex, which is involved in general and transcription-coupled nucleotide excision repair (NER) of damaged DNA and, when complexed to CAK, in RNA transcription by RNA polymerase II. In NER, TFIIH acts by opening DNA around the lesion to allow the excision of the damaged oligonucleotide and its replacement by a new DNA fragment. In transcription, TFIIH has an essential role in transcription initiation. When the pre-initiation complex (PIC) has been established, TFIIH is required for promoter opening and promoter escape. Phosphorylation of the C-terminal tail (CTD) of the largest subunit of RNA polymerase II by the kinase module CAK controls the initiation of transcription.</text>
</comment>
<evidence type="ECO:0000256" key="1">
    <source>
        <dbReference type="ARBA" id="ARBA00004123"/>
    </source>
</evidence>
<keyword evidence="4 11" id="KW-0227">DNA damage</keyword>
<dbReference type="PANTHER" id="PTHR12831:SF0">
    <property type="entry name" value="GENERAL TRANSCRIPTION FACTOR IIH SUBUNIT 3"/>
    <property type="match status" value="1"/>
</dbReference>
<dbReference type="GO" id="GO:0005675">
    <property type="term" value="C:transcription factor TFIIH holo complex"/>
    <property type="evidence" value="ECO:0007669"/>
    <property type="project" value="UniProtKB-UniRule"/>
</dbReference>
<dbReference type="InterPro" id="IPR026960">
    <property type="entry name" value="RVT-Znf"/>
</dbReference>
<comment type="caution">
    <text evidence="13">The sequence shown here is derived from an EMBL/GenBank/DDBJ whole genome shotgun (WGS) entry which is preliminary data.</text>
</comment>
<feature type="domain" description="Reverse transcriptase zinc-binding" evidence="12">
    <location>
        <begin position="381"/>
        <end position="434"/>
    </location>
</feature>
<dbReference type="GO" id="GO:0006289">
    <property type="term" value="P:nucleotide-excision repair"/>
    <property type="evidence" value="ECO:0007669"/>
    <property type="project" value="UniProtKB-UniRule"/>
</dbReference>
<dbReference type="PANTHER" id="PTHR12831">
    <property type="entry name" value="TRANSCRIPTION INITIATION FACTOR IIH TFIIH , POLYPEPTIDE 3-RELATED"/>
    <property type="match status" value="1"/>
</dbReference>
<protein>
    <recommendedName>
        <fullName evidence="11">General transcription and DNA repair factor IIH subunit TFB4</fullName>
    </recommendedName>
    <alternativeName>
        <fullName evidence="11">RNA polymerase II transcription factor B subunit 4</fullName>
    </alternativeName>
</protein>
<comment type="subcellular location">
    <subcellularLocation>
        <location evidence="1 11">Nucleus</location>
    </subcellularLocation>
</comment>
<name>A0A438C3F2_VITVI</name>
<evidence type="ECO:0000313" key="14">
    <source>
        <dbReference type="Proteomes" id="UP000288805"/>
    </source>
</evidence>
<evidence type="ECO:0000256" key="8">
    <source>
        <dbReference type="ARBA" id="ARBA00023163"/>
    </source>
</evidence>
<reference evidence="13 14" key="1">
    <citation type="journal article" date="2018" name="PLoS Genet.">
        <title>Population sequencing reveals clonal diversity and ancestral inbreeding in the grapevine cultivar Chardonnay.</title>
        <authorList>
            <person name="Roach M.J."/>
            <person name="Johnson D.L."/>
            <person name="Bohlmann J."/>
            <person name="van Vuuren H.J."/>
            <person name="Jones S.J."/>
            <person name="Pretorius I.S."/>
            <person name="Schmidt S.A."/>
            <person name="Borneman A.R."/>
        </authorList>
    </citation>
    <scope>NUCLEOTIDE SEQUENCE [LARGE SCALE GENOMIC DNA]</scope>
    <source>
        <strain evidence="14">cv. Chardonnay</strain>
        <tissue evidence="13">Leaf</tissue>
    </source>
</reference>
<dbReference type="EMBL" id="QGNW01002574">
    <property type="protein sequence ID" value="RVW17782.1"/>
    <property type="molecule type" value="Genomic_DNA"/>
</dbReference>
<keyword evidence="7 11" id="KW-0805">Transcription regulation</keyword>
<proteinExistence type="inferred from homology"/>
<dbReference type="Pfam" id="PF13966">
    <property type="entry name" value="zf-RVT"/>
    <property type="match status" value="1"/>
</dbReference>
<evidence type="ECO:0000256" key="11">
    <source>
        <dbReference type="RuleBase" id="RU368090"/>
    </source>
</evidence>
<evidence type="ECO:0000256" key="9">
    <source>
        <dbReference type="ARBA" id="ARBA00023204"/>
    </source>
</evidence>
<dbReference type="Pfam" id="PF03850">
    <property type="entry name" value="Tfb4"/>
    <property type="match status" value="1"/>
</dbReference>
<keyword evidence="5 11" id="KW-0863">Zinc-finger</keyword>
<evidence type="ECO:0000256" key="3">
    <source>
        <dbReference type="ARBA" id="ARBA00022723"/>
    </source>
</evidence>
<evidence type="ECO:0000256" key="6">
    <source>
        <dbReference type="ARBA" id="ARBA00022833"/>
    </source>
</evidence>
<dbReference type="Proteomes" id="UP000288805">
    <property type="component" value="Unassembled WGS sequence"/>
</dbReference>
<gene>
    <name evidence="13" type="primary">TFB4_1</name>
    <name evidence="13" type="ORF">CK203_071730</name>
</gene>
<sequence>MFKSLMKAPGNGTKRSHGTNDVSLLVVLLDTNPFFWSTASLPFSKFLSHVLAFLNSILLINQLNQVVVIATGCNSCNFIFDSSSVPANPNLENGRMPALCSNLLQKLEEFVTGDEKLSKEVLAAGIGSSLLSGSLSMALCCILDNDFTIIYSGFFRTGPLHPQPRLPRVVRMRLEQIQRDFLWGGGALEQKLHFVRWSIVCVDKRKGGLGVKSLGTFNRALLGKWVWRFANERKALRNQVTRRKYGEERGGWSSCEAREAYGVGLWKAMSKMRHLVTPSFGFVVGDGKKVRFWKDKWCGTTPLCEDFPSLFALSTSKEAWVNEVWTATGERGGSWTPRFNRPFNDWELEEVERLLCCLDGKKVSVDEEDRVRWMDSKDGFFLVKSLYRALQPMSLVSFLSKIIWNSCVQPKLSFFAWEASWGRVLTLDCLQKRG</sequence>
<dbReference type="GO" id="GO:0000439">
    <property type="term" value="C:transcription factor TFIIH core complex"/>
    <property type="evidence" value="ECO:0007669"/>
    <property type="project" value="UniProtKB-UniRule"/>
</dbReference>
<evidence type="ECO:0000256" key="2">
    <source>
        <dbReference type="ARBA" id="ARBA00005273"/>
    </source>
</evidence>
<comment type="similarity">
    <text evidence="2 11">Belongs to the TFB4 family.</text>
</comment>
<evidence type="ECO:0000256" key="7">
    <source>
        <dbReference type="ARBA" id="ARBA00023015"/>
    </source>
</evidence>
<keyword evidence="8 11" id="KW-0804">Transcription</keyword>
<comment type="subunit">
    <text evidence="11">Component of the 7-subunit TFIIH core complex composed of XPB, XPD, TFB1/GTF2H1, GTF2H2/P44, TFB4/GTF2H3, TFB2/GTF2H4 and TFB5/GTF2H5, which is active in NER. The core complex associates with the 3-subunit CDK-activating kinase (CAK) module composed of CYCH1/cyclin H1, CDKD and MAT1/At4g30820 to form the 10-subunit holoenzyme (holo-TFIIH) active in transcription.</text>
</comment>
<evidence type="ECO:0000313" key="13">
    <source>
        <dbReference type="EMBL" id="RVW17782.1"/>
    </source>
</evidence>
<organism evidence="13 14">
    <name type="scientific">Vitis vinifera</name>
    <name type="common">Grape</name>
    <dbReference type="NCBI Taxonomy" id="29760"/>
    <lineage>
        <taxon>Eukaryota</taxon>
        <taxon>Viridiplantae</taxon>
        <taxon>Streptophyta</taxon>
        <taxon>Embryophyta</taxon>
        <taxon>Tracheophyta</taxon>
        <taxon>Spermatophyta</taxon>
        <taxon>Magnoliopsida</taxon>
        <taxon>eudicotyledons</taxon>
        <taxon>Gunneridae</taxon>
        <taxon>Pentapetalae</taxon>
        <taxon>rosids</taxon>
        <taxon>Vitales</taxon>
        <taxon>Vitaceae</taxon>
        <taxon>Viteae</taxon>
        <taxon>Vitis</taxon>
    </lineage>
</organism>
<keyword evidence="9 11" id="KW-0234">DNA repair</keyword>
<evidence type="ECO:0000256" key="10">
    <source>
        <dbReference type="ARBA" id="ARBA00023242"/>
    </source>
</evidence>
<dbReference type="GO" id="GO:0008270">
    <property type="term" value="F:zinc ion binding"/>
    <property type="evidence" value="ECO:0007669"/>
    <property type="project" value="UniProtKB-KW"/>
</dbReference>
<dbReference type="InterPro" id="IPR036465">
    <property type="entry name" value="vWFA_dom_sf"/>
</dbReference>
<keyword evidence="3 11" id="KW-0479">Metal-binding</keyword>
<keyword evidence="6 11" id="KW-0862">Zinc</keyword>
<dbReference type="Gene3D" id="3.40.50.410">
    <property type="entry name" value="von Willebrand factor, type A domain"/>
    <property type="match status" value="1"/>
</dbReference>
<evidence type="ECO:0000256" key="4">
    <source>
        <dbReference type="ARBA" id="ARBA00022763"/>
    </source>
</evidence>
<evidence type="ECO:0000256" key="5">
    <source>
        <dbReference type="ARBA" id="ARBA00022771"/>
    </source>
</evidence>
<evidence type="ECO:0000259" key="12">
    <source>
        <dbReference type="Pfam" id="PF13966"/>
    </source>
</evidence>
<keyword evidence="10 11" id="KW-0539">Nucleus</keyword>
<dbReference type="AlphaFoldDB" id="A0A438C3F2"/>
<dbReference type="GO" id="GO:0006355">
    <property type="term" value="P:regulation of DNA-templated transcription"/>
    <property type="evidence" value="ECO:0007669"/>
    <property type="project" value="InterPro"/>
</dbReference>